<dbReference type="Pfam" id="PF02204">
    <property type="entry name" value="VPS9"/>
    <property type="match status" value="1"/>
</dbReference>
<dbReference type="PANTHER" id="PTHR23101">
    <property type="entry name" value="RAB GDP/GTP EXCHANGE FACTOR"/>
    <property type="match status" value="1"/>
</dbReference>
<feature type="domain" description="VPS9" evidence="7">
    <location>
        <begin position="665"/>
        <end position="805"/>
    </location>
</feature>
<evidence type="ECO:0000313" key="9">
    <source>
        <dbReference type="Proteomes" id="UP001149090"/>
    </source>
</evidence>
<keyword evidence="3" id="KW-0254">Endocytosis</keyword>
<dbReference type="InterPro" id="IPR001936">
    <property type="entry name" value="RasGAP_dom"/>
</dbReference>
<dbReference type="EMBL" id="JAPDFW010000109">
    <property type="protein sequence ID" value="KAJ5069061.1"/>
    <property type="molecule type" value="Genomic_DNA"/>
</dbReference>
<dbReference type="SUPFAM" id="SSF109993">
    <property type="entry name" value="VPS9 domain"/>
    <property type="match status" value="1"/>
</dbReference>
<dbReference type="GO" id="GO:0005829">
    <property type="term" value="C:cytosol"/>
    <property type="evidence" value="ECO:0007669"/>
    <property type="project" value="TreeGrafter"/>
</dbReference>
<protein>
    <submittedName>
        <fullName evidence="8">Rab gdp/gtp exchange factor</fullName>
    </submittedName>
</protein>
<accession>A0A9Q0LAE0</accession>
<evidence type="ECO:0000256" key="5">
    <source>
        <dbReference type="ARBA" id="ARBA00023136"/>
    </source>
</evidence>
<feature type="domain" description="Ras-GAP" evidence="6">
    <location>
        <begin position="144"/>
        <end position="316"/>
    </location>
</feature>
<dbReference type="PANTHER" id="PTHR23101:SF25">
    <property type="entry name" value="GTPASE-ACTIVATING PROTEIN AND VPS9 DOMAIN-CONTAINING PROTEIN 1"/>
    <property type="match status" value="1"/>
</dbReference>
<dbReference type="InterPro" id="IPR037191">
    <property type="entry name" value="VPS9_dom_sf"/>
</dbReference>
<dbReference type="Gene3D" id="1.20.1050.80">
    <property type="entry name" value="VPS9 domain"/>
    <property type="match status" value="1"/>
</dbReference>
<comment type="caution">
    <text evidence="8">The sequence shown here is derived from an EMBL/GenBank/DDBJ whole genome shotgun (WGS) entry which is preliminary data.</text>
</comment>
<dbReference type="SUPFAM" id="SSF48350">
    <property type="entry name" value="GTPase activation domain, GAP"/>
    <property type="match status" value="1"/>
</dbReference>
<keyword evidence="5" id="KW-0472">Membrane</keyword>
<dbReference type="GO" id="GO:0031267">
    <property type="term" value="F:small GTPase binding"/>
    <property type="evidence" value="ECO:0007669"/>
    <property type="project" value="TreeGrafter"/>
</dbReference>
<evidence type="ECO:0000313" key="8">
    <source>
        <dbReference type="EMBL" id="KAJ5069061.1"/>
    </source>
</evidence>
<evidence type="ECO:0000256" key="2">
    <source>
        <dbReference type="ARBA" id="ARBA00008489"/>
    </source>
</evidence>
<dbReference type="OMA" id="MENYCAT"/>
<dbReference type="InterPro" id="IPR003123">
    <property type="entry name" value="VPS9"/>
</dbReference>
<evidence type="ECO:0000259" key="6">
    <source>
        <dbReference type="PROSITE" id="PS50018"/>
    </source>
</evidence>
<dbReference type="GO" id="GO:0016020">
    <property type="term" value="C:membrane"/>
    <property type="evidence" value="ECO:0007669"/>
    <property type="project" value="UniProtKB-SubCell"/>
</dbReference>
<dbReference type="Pfam" id="PF00616">
    <property type="entry name" value="RasGAP"/>
    <property type="match status" value="1"/>
</dbReference>
<dbReference type="PROSITE" id="PS50018">
    <property type="entry name" value="RAS_GTPASE_ACTIV_2"/>
    <property type="match status" value="1"/>
</dbReference>
<dbReference type="CDD" id="cd04519">
    <property type="entry name" value="RasGAP"/>
    <property type="match status" value="1"/>
</dbReference>
<keyword evidence="4" id="KW-0344">Guanine-nucleotide releasing factor</keyword>
<dbReference type="GO" id="GO:0005085">
    <property type="term" value="F:guanyl-nucleotide exchange factor activity"/>
    <property type="evidence" value="ECO:0007669"/>
    <property type="project" value="UniProtKB-KW"/>
</dbReference>
<dbReference type="OrthoDB" id="10264848at2759"/>
<evidence type="ECO:0000259" key="7">
    <source>
        <dbReference type="PROSITE" id="PS51205"/>
    </source>
</evidence>
<dbReference type="AlphaFoldDB" id="A0A9Q0LAE0"/>
<evidence type="ECO:0000256" key="1">
    <source>
        <dbReference type="ARBA" id="ARBA00004170"/>
    </source>
</evidence>
<keyword evidence="9" id="KW-1185">Reference proteome</keyword>
<dbReference type="SMART" id="SM00167">
    <property type="entry name" value="VPS9"/>
    <property type="match status" value="1"/>
</dbReference>
<dbReference type="GO" id="GO:0030139">
    <property type="term" value="C:endocytic vesicle"/>
    <property type="evidence" value="ECO:0007669"/>
    <property type="project" value="TreeGrafter"/>
</dbReference>
<sequence length="809" mass="93723">MDSTVSTLQKLQKKLKTKQTKFETEQKLLDQVQKQEAKLVEQLASELVRKTNMMQLLDTFSPDMIRSQISIIKSWEVTTFEFLESPLTFVQTRQYQKMFRLIRQNLSIFANAILNAKKLKKDAIETLSHSAILSVFSHLVNEYEEKLFLNLIKKCFKIRFKECTKDLSRNVISGNKLFARLLSAYSKNVDCDSYLISSLHEPIMGILQSVEIKSFAKNPEIQHNLICKSFVQGLRDKIPLMPLGISWITKLIKDLCEKNHNNDHDDIIGDFLFFRFLNPVIISPGSTLTNIAKTLSQRKQSSIESGISSYLEEVTNVPESYSKSIESIGSHKNGEMQNSSQFAIHKKLVRLRDLFELHKILHEYAIQVKQQNSKLVDNPLIKFLIKIGKPIIVVTEKEKEKYVSLDISPKKRITTDTFESQNQILNKVSGVTKNIDNSKEISNVENEKTKIDPSLLNEIQELLKLCFCSIEDIREEDGDNLTQVLSIQIRKAQLIGSLSLSSLLDCTLNKLKQVPEEIQNSNFEIIIRHSLEDKTSKFKLKGIMKKRHEQESISKLYQTLIDKANAKKRSYHDFIRSLVAHSFISNSSSTLKNMEKKIEECTSLEELKIIAKNFFDTIHHLISTDSLCSFFKNELKDLTRIVQNYLLSSIYINFFYPKFVEKTLETTDSQFSMKIIEIRRYITADFLQIPQKFWEQDLWCLPILELTKINKFSSPLLKVDILTRCAQLVMNILLFQGIKEVGADITLPIMIYIVIIANPPQFPSNIKYIEIFLDKQLLTSTSEYWWTIFRSSYSYLENFNLENLPRTKK</sequence>
<gene>
    <name evidence="8" type="ORF">M0811_11961</name>
</gene>
<dbReference type="PROSITE" id="PS51205">
    <property type="entry name" value="VPS9"/>
    <property type="match status" value="1"/>
</dbReference>
<evidence type="ECO:0000256" key="4">
    <source>
        <dbReference type="ARBA" id="ARBA00022658"/>
    </source>
</evidence>
<comment type="subcellular location">
    <subcellularLocation>
        <location evidence="1">Membrane</location>
        <topology evidence="1">Peripheral membrane protein</topology>
    </subcellularLocation>
</comment>
<dbReference type="InterPro" id="IPR045046">
    <property type="entry name" value="Vps9-like"/>
</dbReference>
<evidence type="ECO:0000256" key="3">
    <source>
        <dbReference type="ARBA" id="ARBA00022583"/>
    </source>
</evidence>
<reference evidence="8" key="1">
    <citation type="submission" date="2022-10" db="EMBL/GenBank/DDBJ databases">
        <title>Novel sulphate-reducing endosymbionts in the free-living metamonad Anaeramoeba.</title>
        <authorList>
            <person name="Jerlstrom-Hultqvist J."/>
            <person name="Cepicka I."/>
            <person name="Gallot-Lavallee L."/>
            <person name="Salas-Leiva D."/>
            <person name="Curtis B.A."/>
            <person name="Zahonova K."/>
            <person name="Pipaliya S."/>
            <person name="Dacks J."/>
            <person name="Roger A.J."/>
        </authorList>
    </citation>
    <scope>NUCLEOTIDE SEQUENCE</scope>
    <source>
        <strain evidence="8">BMAN</strain>
    </source>
</reference>
<comment type="similarity">
    <text evidence="2">Belongs to the GAPVD1 family.</text>
</comment>
<proteinExistence type="inferred from homology"/>
<name>A0A9Q0LAE0_ANAIG</name>
<dbReference type="GO" id="GO:0006897">
    <property type="term" value="P:endocytosis"/>
    <property type="evidence" value="ECO:0007669"/>
    <property type="project" value="UniProtKB-KW"/>
</dbReference>
<dbReference type="InterPro" id="IPR008936">
    <property type="entry name" value="Rho_GTPase_activation_prot"/>
</dbReference>
<dbReference type="Proteomes" id="UP001149090">
    <property type="component" value="Unassembled WGS sequence"/>
</dbReference>
<organism evidence="8 9">
    <name type="scientific">Anaeramoeba ignava</name>
    <name type="common">Anaerobic marine amoeba</name>
    <dbReference type="NCBI Taxonomy" id="1746090"/>
    <lineage>
        <taxon>Eukaryota</taxon>
        <taxon>Metamonada</taxon>
        <taxon>Anaeramoebidae</taxon>
        <taxon>Anaeramoeba</taxon>
    </lineage>
</organism>
<dbReference type="Gene3D" id="1.10.506.10">
    <property type="entry name" value="GTPase Activation - p120gap, domain 1"/>
    <property type="match status" value="1"/>
</dbReference>